<reference evidence="4" key="1">
    <citation type="submission" date="2015-11" db="EMBL/GenBank/DDBJ databases">
        <title>De novo transcriptome assembly of four potential Pierce s Disease insect vectors from Arizona vineyards.</title>
        <authorList>
            <person name="Tassone E.E."/>
        </authorList>
    </citation>
    <scope>NUCLEOTIDE SEQUENCE</scope>
</reference>
<organism evidence="4">
    <name type="scientific">Cuerna arida</name>
    <dbReference type="NCBI Taxonomy" id="1464854"/>
    <lineage>
        <taxon>Eukaryota</taxon>
        <taxon>Metazoa</taxon>
        <taxon>Ecdysozoa</taxon>
        <taxon>Arthropoda</taxon>
        <taxon>Hexapoda</taxon>
        <taxon>Insecta</taxon>
        <taxon>Pterygota</taxon>
        <taxon>Neoptera</taxon>
        <taxon>Paraneoptera</taxon>
        <taxon>Hemiptera</taxon>
        <taxon>Auchenorrhyncha</taxon>
        <taxon>Membracoidea</taxon>
        <taxon>Cicadellidae</taxon>
        <taxon>Cicadellinae</taxon>
        <taxon>Proconiini</taxon>
        <taxon>Cuerna</taxon>
    </lineage>
</organism>
<dbReference type="SUPFAM" id="SSF54928">
    <property type="entry name" value="RNA-binding domain, RBD"/>
    <property type="match status" value="1"/>
</dbReference>
<dbReference type="EMBL" id="GECZ01023686">
    <property type="protein sequence ID" value="JAS46083.1"/>
    <property type="molecule type" value="Transcribed_RNA"/>
</dbReference>
<gene>
    <name evidence="4" type="ORF">g.45749</name>
</gene>
<dbReference type="InterPro" id="IPR012677">
    <property type="entry name" value="Nucleotide-bd_a/b_plait_sf"/>
</dbReference>
<feature type="non-terminal residue" evidence="4">
    <location>
        <position position="1"/>
    </location>
</feature>
<dbReference type="PANTHER" id="PTHR15592">
    <property type="entry name" value="MATRIN 3/NUCLEAR PROTEIN 220-RELATED"/>
    <property type="match status" value="1"/>
</dbReference>
<dbReference type="Pfam" id="PF13893">
    <property type="entry name" value="RRM_5"/>
    <property type="match status" value="1"/>
</dbReference>
<name>A0A1B6F838_9HEMI</name>
<dbReference type="CDD" id="cd12424">
    <property type="entry name" value="RRM3_hnRNPL_like"/>
    <property type="match status" value="1"/>
</dbReference>
<evidence type="ECO:0000313" key="4">
    <source>
        <dbReference type="EMBL" id="JAS46083.1"/>
    </source>
</evidence>
<dbReference type="PROSITE" id="PS50102">
    <property type="entry name" value="RRM"/>
    <property type="match status" value="1"/>
</dbReference>
<dbReference type="Gene3D" id="3.30.70.330">
    <property type="match status" value="1"/>
</dbReference>
<proteinExistence type="predicted"/>
<dbReference type="InterPro" id="IPR000504">
    <property type="entry name" value="RRM_dom"/>
</dbReference>
<sequence length="199" mass="22527">SKPLLDKPLMVSEARPLRHYGPTPAKMPLLRSSRNRFENDLVATELHSQRAILTNLDGTLLDCQFPQPEIGSVLMVYGLDPLHANTDKVFNLLCLYGNVLKVKFLRTKEGTAMVEMGDNLMAERCLQILNNVVCSSFGGDHKTFKIQLALSKQLYLSEVANPYPLHDNTPSFKDFSKNKNNRFLTRNASKKNRIQHPCK</sequence>
<protein>
    <recommendedName>
        <fullName evidence="3">RRM domain-containing protein</fullName>
    </recommendedName>
</protein>
<dbReference type="GO" id="GO:0003723">
    <property type="term" value="F:RNA binding"/>
    <property type="evidence" value="ECO:0007669"/>
    <property type="project" value="UniProtKB-UniRule"/>
</dbReference>
<dbReference type="AlphaFoldDB" id="A0A1B6F838"/>
<keyword evidence="1 2" id="KW-0694">RNA-binding</keyword>
<evidence type="ECO:0000259" key="3">
    <source>
        <dbReference type="PROSITE" id="PS50102"/>
    </source>
</evidence>
<accession>A0A1B6F838</accession>
<feature type="non-terminal residue" evidence="4">
    <location>
        <position position="199"/>
    </location>
</feature>
<feature type="domain" description="RRM" evidence="3">
    <location>
        <begin position="72"/>
        <end position="151"/>
    </location>
</feature>
<evidence type="ECO:0000256" key="2">
    <source>
        <dbReference type="PROSITE-ProRule" id="PRU00176"/>
    </source>
</evidence>
<dbReference type="InterPro" id="IPR035979">
    <property type="entry name" value="RBD_domain_sf"/>
</dbReference>
<evidence type="ECO:0000256" key="1">
    <source>
        <dbReference type="ARBA" id="ARBA00022884"/>
    </source>
</evidence>